<evidence type="ECO:0000313" key="3">
    <source>
        <dbReference type="Proteomes" id="UP000183859"/>
    </source>
</evidence>
<reference evidence="3" key="1">
    <citation type="submission" date="2016-07" db="EMBL/GenBank/DDBJ databases">
        <title>Phaeobacter portensis sp. nov., a tropodithietic acid producing bacterium isolated from a German harbor.</title>
        <authorList>
            <person name="Freese H.M."/>
            <person name="Bunk B."/>
            <person name="Breider S."/>
            <person name="Brinkhoff T."/>
        </authorList>
    </citation>
    <scope>NUCLEOTIDE SEQUENCE [LARGE SCALE GENOMIC DNA]</scope>
    <source>
        <strain evidence="3">P97</strain>
    </source>
</reference>
<proteinExistence type="predicted"/>
<feature type="compositionally biased region" description="Basic and acidic residues" evidence="1">
    <location>
        <begin position="45"/>
        <end position="56"/>
    </location>
</feature>
<sequence>MHGLGLGRQAGRFTHIFYAPLGAAEANPQRRDMLPPIGRQSSLDVQERVDFRQQTK</sequence>
<protein>
    <submittedName>
        <fullName evidence="2">Uncharacterized protein</fullName>
    </submittedName>
</protein>
<feature type="region of interest" description="Disordered" evidence="1">
    <location>
        <begin position="27"/>
        <end position="56"/>
    </location>
</feature>
<evidence type="ECO:0000256" key="1">
    <source>
        <dbReference type="SAM" id="MobiDB-lite"/>
    </source>
</evidence>
<dbReference type="STRING" id="1844006.PhaeoP97_00359"/>
<accession>A0A1L3I129</accession>
<evidence type="ECO:0000313" key="2">
    <source>
        <dbReference type="EMBL" id="APG45810.1"/>
    </source>
</evidence>
<keyword evidence="3" id="KW-1185">Reference proteome</keyword>
<organism evidence="2 3">
    <name type="scientific">Phaeobacter porticola</name>
    <dbReference type="NCBI Taxonomy" id="1844006"/>
    <lineage>
        <taxon>Bacteria</taxon>
        <taxon>Pseudomonadati</taxon>
        <taxon>Pseudomonadota</taxon>
        <taxon>Alphaproteobacteria</taxon>
        <taxon>Rhodobacterales</taxon>
        <taxon>Roseobacteraceae</taxon>
        <taxon>Phaeobacter</taxon>
    </lineage>
</organism>
<dbReference type="Proteomes" id="UP000183859">
    <property type="component" value="Chromosome"/>
</dbReference>
<name>A0A1L3I129_9RHOB</name>
<dbReference type="EMBL" id="CP016364">
    <property type="protein sequence ID" value="APG45810.1"/>
    <property type="molecule type" value="Genomic_DNA"/>
</dbReference>
<dbReference type="AlphaFoldDB" id="A0A1L3I129"/>
<gene>
    <name evidence="2" type="ORF">PhaeoP97_00359</name>
</gene>
<dbReference type="KEGG" id="php:PhaeoP97_00359"/>